<dbReference type="Gene3D" id="1.10.238.160">
    <property type="match status" value="1"/>
</dbReference>
<dbReference type="PANTHER" id="PTHR36154">
    <property type="entry name" value="DNA-BINDING TRANSCRIPTIONAL ACTIVATOR ALPA"/>
    <property type="match status" value="1"/>
</dbReference>
<evidence type="ECO:0000313" key="1">
    <source>
        <dbReference type="EMBL" id="MFD1786521.1"/>
    </source>
</evidence>
<evidence type="ECO:0000313" key="2">
    <source>
        <dbReference type="Proteomes" id="UP001597283"/>
    </source>
</evidence>
<organism evidence="1 2">
    <name type="scientific">Sphingomonas floccifaciens</name>
    <dbReference type="NCBI Taxonomy" id="1844115"/>
    <lineage>
        <taxon>Bacteria</taxon>
        <taxon>Pseudomonadati</taxon>
        <taxon>Pseudomonadota</taxon>
        <taxon>Alphaproteobacteria</taxon>
        <taxon>Sphingomonadales</taxon>
        <taxon>Sphingomonadaceae</taxon>
        <taxon>Sphingomonas</taxon>
    </lineage>
</organism>
<dbReference type="RefSeq" id="WP_380938596.1">
    <property type="nucleotide sequence ID" value="NZ_JBHUFC010000002.1"/>
</dbReference>
<sequence length="73" mass="8412">MSDFTESAAIDRILRRAEVCQLIGLSRSSLYLMMEEGRFPRPIRLGRRAVGWKARAVDEWINQREIACRTNGS</sequence>
<reference evidence="2" key="1">
    <citation type="journal article" date="2019" name="Int. J. Syst. Evol. Microbiol.">
        <title>The Global Catalogue of Microorganisms (GCM) 10K type strain sequencing project: providing services to taxonomists for standard genome sequencing and annotation.</title>
        <authorList>
            <consortium name="The Broad Institute Genomics Platform"/>
            <consortium name="The Broad Institute Genome Sequencing Center for Infectious Disease"/>
            <person name="Wu L."/>
            <person name="Ma J."/>
        </authorList>
    </citation>
    <scope>NUCLEOTIDE SEQUENCE [LARGE SCALE GENOMIC DNA]</scope>
    <source>
        <strain evidence="2">Q85</strain>
    </source>
</reference>
<dbReference type="Proteomes" id="UP001597283">
    <property type="component" value="Unassembled WGS sequence"/>
</dbReference>
<dbReference type="PANTHER" id="PTHR36154:SF1">
    <property type="entry name" value="DNA-BINDING TRANSCRIPTIONAL ACTIVATOR ALPA"/>
    <property type="match status" value="1"/>
</dbReference>
<gene>
    <name evidence="1" type="ORF">ACFSC3_02940</name>
</gene>
<dbReference type="SUPFAM" id="SSF46955">
    <property type="entry name" value="Putative DNA-binding domain"/>
    <property type="match status" value="1"/>
</dbReference>
<name>A0ABW4N960_9SPHN</name>
<protein>
    <submittedName>
        <fullName evidence="1">Helix-turn-helix transcriptional regulator</fullName>
    </submittedName>
</protein>
<dbReference type="InterPro" id="IPR010260">
    <property type="entry name" value="AlpA"/>
</dbReference>
<proteinExistence type="predicted"/>
<dbReference type="InterPro" id="IPR052931">
    <property type="entry name" value="Prophage_regulatory_activator"/>
</dbReference>
<keyword evidence="2" id="KW-1185">Reference proteome</keyword>
<dbReference type="EMBL" id="JBHUFC010000002">
    <property type="protein sequence ID" value="MFD1786521.1"/>
    <property type="molecule type" value="Genomic_DNA"/>
</dbReference>
<accession>A0ABW4N960</accession>
<dbReference type="InterPro" id="IPR009061">
    <property type="entry name" value="DNA-bd_dom_put_sf"/>
</dbReference>
<comment type="caution">
    <text evidence="1">The sequence shown here is derived from an EMBL/GenBank/DDBJ whole genome shotgun (WGS) entry which is preliminary data.</text>
</comment>
<dbReference type="Pfam" id="PF05930">
    <property type="entry name" value="Phage_AlpA"/>
    <property type="match status" value="1"/>
</dbReference>